<dbReference type="SUPFAM" id="SSF53850">
    <property type="entry name" value="Periplasmic binding protein-like II"/>
    <property type="match status" value="1"/>
</dbReference>
<evidence type="ECO:0000256" key="1">
    <source>
        <dbReference type="ARBA" id="ARBA00009437"/>
    </source>
</evidence>
<organism evidence="6 7">
    <name type="scientific">Paraburkholderia edwinii</name>
    <dbReference type="NCBI Taxonomy" id="2861782"/>
    <lineage>
        <taxon>Bacteria</taxon>
        <taxon>Pseudomonadati</taxon>
        <taxon>Pseudomonadota</taxon>
        <taxon>Betaproteobacteria</taxon>
        <taxon>Burkholderiales</taxon>
        <taxon>Burkholderiaceae</taxon>
        <taxon>Paraburkholderia</taxon>
    </lineage>
</organism>
<reference evidence="6 7" key="1">
    <citation type="submission" date="2021-07" db="EMBL/GenBank/DDBJ databases">
        <title>Paraburkholderia edwinii protects Aspergillus sp. from phenazines by acting as a toxin sponge.</title>
        <authorList>
            <person name="Dahlstrom K.M."/>
            <person name="Newman D.K."/>
        </authorList>
    </citation>
    <scope>NUCLEOTIDE SEQUENCE [LARGE SCALE GENOMIC DNA]</scope>
    <source>
        <strain evidence="6 7">Pe01</strain>
    </source>
</reference>
<evidence type="ECO:0000313" key="6">
    <source>
        <dbReference type="EMBL" id="QYD73957.1"/>
    </source>
</evidence>
<dbReference type="InterPro" id="IPR000847">
    <property type="entry name" value="LysR_HTH_N"/>
</dbReference>
<keyword evidence="2" id="KW-0805">Transcription regulation</keyword>
<feature type="domain" description="HTH lysR-type" evidence="5">
    <location>
        <begin position="131"/>
        <end position="179"/>
    </location>
</feature>
<dbReference type="Proteomes" id="UP000826462">
    <property type="component" value="Chromosome 2"/>
</dbReference>
<dbReference type="Gene3D" id="1.10.10.10">
    <property type="entry name" value="Winged helix-like DNA-binding domain superfamily/Winged helix DNA-binding domain"/>
    <property type="match status" value="2"/>
</dbReference>
<keyword evidence="3" id="KW-0238">DNA-binding</keyword>
<evidence type="ECO:0000259" key="5">
    <source>
        <dbReference type="PROSITE" id="PS50931"/>
    </source>
</evidence>
<dbReference type="SUPFAM" id="SSF46785">
    <property type="entry name" value="Winged helix' DNA-binding domain"/>
    <property type="match status" value="2"/>
</dbReference>
<protein>
    <submittedName>
        <fullName evidence="6">LysR family transcriptional regulator</fullName>
    </submittedName>
</protein>
<feature type="domain" description="HTH lysR-type" evidence="5">
    <location>
        <begin position="21"/>
        <end position="76"/>
    </location>
</feature>
<sequence>MGFDQRAEVNESDESDDLARLRRLFLFDAVCEAGGIGQAALQSGRTQPAVSLAISKLEASFGGRLFERGFGGSELTAEGAIVQRRVRRMLDQMERAVASLTGQSAPAAAHGKNDARNMCRHLTDSQVRCHIAIANAGSAAEAAQQLRISQPAVHRAARQIEQTVGVSLYRRRVHSVSANAAGIEFARCLSLALYEIAQAREDLAYARGQLSGKVAIGVLPMLPPRLVARAIQRLRERYPAARLTVDEGSHARLLRELRNGTLDIIIGALRTPRLTGAVQETELFADPFIIAVRKGHRLAGKKTIRAQDLTGYDWVVPQRNVPRRTTIDSIFARLQLKPTIVVETSSLAMMMAMLVESDCITLLARSQISEAYPGSEMVALELDTPAARRAVGYTVRTDWLSTAVQEAFIELLREECEERTIFNDAPASRSRRPRPRSA</sequence>
<dbReference type="InterPro" id="IPR050950">
    <property type="entry name" value="HTH-type_LysR_regulators"/>
</dbReference>
<comment type="similarity">
    <text evidence="1">Belongs to the LysR transcriptional regulatory family.</text>
</comment>
<gene>
    <name evidence="6" type="ORF">KZJ38_35410</name>
</gene>
<dbReference type="PANTHER" id="PTHR30419:SF8">
    <property type="entry name" value="NITROGEN ASSIMILATION TRANSCRIPTIONAL ACTIVATOR-RELATED"/>
    <property type="match status" value="1"/>
</dbReference>
<dbReference type="Pfam" id="PF03466">
    <property type="entry name" value="LysR_substrate"/>
    <property type="match status" value="1"/>
</dbReference>
<dbReference type="InterPro" id="IPR036388">
    <property type="entry name" value="WH-like_DNA-bd_sf"/>
</dbReference>
<evidence type="ECO:0000256" key="2">
    <source>
        <dbReference type="ARBA" id="ARBA00023015"/>
    </source>
</evidence>
<accession>A0ABX8V074</accession>
<dbReference type="InterPro" id="IPR036390">
    <property type="entry name" value="WH_DNA-bd_sf"/>
</dbReference>
<evidence type="ECO:0000256" key="4">
    <source>
        <dbReference type="ARBA" id="ARBA00023163"/>
    </source>
</evidence>
<dbReference type="EMBL" id="CP080096">
    <property type="protein sequence ID" value="QYD73957.1"/>
    <property type="molecule type" value="Genomic_DNA"/>
</dbReference>
<dbReference type="PROSITE" id="PS50931">
    <property type="entry name" value="HTH_LYSR"/>
    <property type="match status" value="2"/>
</dbReference>
<dbReference type="Gene3D" id="3.40.190.290">
    <property type="match status" value="1"/>
</dbReference>
<dbReference type="Pfam" id="PF00126">
    <property type="entry name" value="HTH_1"/>
    <property type="match status" value="2"/>
</dbReference>
<name>A0ABX8V074_9BURK</name>
<keyword evidence="4" id="KW-0804">Transcription</keyword>
<proteinExistence type="inferred from homology"/>
<dbReference type="PANTHER" id="PTHR30419">
    <property type="entry name" value="HTH-TYPE TRANSCRIPTIONAL REGULATOR YBHD"/>
    <property type="match status" value="1"/>
</dbReference>
<dbReference type="InterPro" id="IPR005119">
    <property type="entry name" value="LysR_subst-bd"/>
</dbReference>
<keyword evidence="7" id="KW-1185">Reference proteome</keyword>
<evidence type="ECO:0000313" key="7">
    <source>
        <dbReference type="Proteomes" id="UP000826462"/>
    </source>
</evidence>
<evidence type="ECO:0000256" key="3">
    <source>
        <dbReference type="ARBA" id="ARBA00023125"/>
    </source>
</evidence>